<dbReference type="InterPro" id="IPR001279">
    <property type="entry name" value="Metallo-B-lactamas"/>
</dbReference>
<evidence type="ECO:0000256" key="1">
    <source>
        <dbReference type="ARBA" id="ARBA00001947"/>
    </source>
</evidence>
<evidence type="ECO:0000259" key="6">
    <source>
        <dbReference type="Pfam" id="PF00753"/>
    </source>
</evidence>
<proteinExistence type="inferred from homology"/>
<dbReference type="GO" id="GO:0046872">
    <property type="term" value="F:metal ion binding"/>
    <property type="evidence" value="ECO:0007669"/>
    <property type="project" value="UniProtKB-KW"/>
</dbReference>
<organism evidence="7 8">
    <name type="scientific">Pseudocercospora musae</name>
    <dbReference type="NCBI Taxonomy" id="113226"/>
    <lineage>
        <taxon>Eukaryota</taxon>
        <taxon>Fungi</taxon>
        <taxon>Dikarya</taxon>
        <taxon>Ascomycota</taxon>
        <taxon>Pezizomycotina</taxon>
        <taxon>Dothideomycetes</taxon>
        <taxon>Dothideomycetidae</taxon>
        <taxon>Mycosphaerellales</taxon>
        <taxon>Mycosphaerellaceae</taxon>
        <taxon>Pseudocercospora</taxon>
    </lineage>
</organism>
<protein>
    <recommendedName>
        <fullName evidence="6">Metallo-beta-lactamase domain-containing protein</fullName>
    </recommendedName>
</protein>
<dbReference type="PANTHER" id="PTHR42978:SF2">
    <property type="entry name" value="102 KBASES UNSTABLE REGION: FROM 1 TO 119443"/>
    <property type="match status" value="1"/>
</dbReference>
<dbReference type="CDD" id="cd07730">
    <property type="entry name" value="metallo-hydrolase-like_MBL-fold"/>
    <property type="match status" value="1"/>
</dbReference>
<evidence type="ECO:0000313" key="7">
    <source>
        <dbReference type="EMBL" id="KXT11872.1"/>
    </source>
</evidence>
<dbReference type="GO" id="GO:0016787">
    <property type="term" value="F:hydrolase activity"/>
    <property type="evidence" value="ECO:0007669"/>
    <property type="project" value="UniProtKB-KW"/>
</dbReference>
<evidence type="ECO:0000256" key="3">
    <source>
        <dbReference type="ARBA" id="ARBA00022723"/>
    </source>
</evidence>
<keyword evidence="5" id="KW-0862">Zinc</keyword>
<dbReference type="Pfam" id="PF00753">
    <property type="entry name" value="Lactamase_B"/>
    <property type="match status" value="1"/>
</dbReference>
<sequence length="356" mass="39959">MHVGSMTVGVGKWASIMPALKAHSHSLTNAASHQGRQEFQRTDHRITMSSPLPPPKPDQAYVTVSPIPGGFITLSDTFFVKPADPNAKRTVPSLTFLIQRPNHPPNFPSKNAAQPFRLMFDLGLRKSQSRYPDKLQKHINGRAPFKLEPGVAQQLTDRGLSPEDIDLVILSHVHYDHHGDPEDFPNAQFRIGHGAMDVLKNGLGGVASHQLFVPDTLPDDRSSELSDPSAWPSLPPFPHVLDLFGDGSVYVVDTPGHLPGHVNLLCRTERRWVMLCGDAFHDRRLLTGEKEIGTWELEFEGKTHVCCIHVDEQQARESIRRLREFDEMTGDECELIAAHEEDWWEKHKDQIFPGTI</sequence>
<dbReference type="Gene3D" id="3.60.15.10">
    <property type="entry name" value="Ribonuclease Z/Hydroxyacylglutathione hydrolase-like"/>
    <property type="match status" value="1"/>
</dbReference>
<dbReference type="EMBL" id="LFZO01000176">
    <property type="protein sequence ID" value="KXT11872.1"/>
    <property type="molecule type" value="Genomic_DNA"/>
</dbReference>
<accession>A0A139IBC0</accession>
<evidence type="ECO:0000256" key="2">
    <source>
        <dbReference type="ARBA" id="ARBA00007749"/>
    </source>
</evidence>
<dbReference type="AlphaFoldDB" id="A0A139IBC0"/>
<dbReference type="SUPFAM" id="SSF56281">
    <property type="entry name" value="Metallo-hydrolase/oxidoreductase"/>
    <property type="match status" value="1"/>
</dbReference>
<comment type="cofactor">
    <cofactor evidence="1">
        <name>Zn(2+)</name>
        <dbReference type="ChEBI" id="CHEBI:29105"/>
    </cofactor>
</comment>
<comment type="caution">
    <text evidence="7">The sequence shown here is derived from an EMBL/GenBank/DDBJ whole genome shotgun (WGS) entry which is preliminary data.</text>
</comment>
<evidence type="ECO:0000256" key="4">
    <source>
        <dbReference type="ARBA" id="ARBA00022801"/>
    </source>
</evidence>
<comment type="similarity">
    <text evidence="2">Belongs to the metallo-beta-lactamase superfamily.</text>
</comment>
<dbReference type="Proteomes" id="UP000073492">
    <property type="component" value="Unassembled WGS sequence"/>
</dbReference>
<reference evidence="7 8" key="1">
    <citation type="submission" date="2015-07" db="EMBL/GenBank/DDBJ databases">
        <title>Comparative genomics of the Sigatoka disease complex on banana suggests a link between parallel evolutionary changes in Pseudocercospora fijiensis and Pseudocercospora eumusae and increased virulence on the banana host.</title>
        <authorList>
            <person name="Chang T.-C."/>
            <person name="Salvucci A."/>
            <person name="Crous P.W."/>
            <person name="Stergiopoulos I."/>
        </authorList>
    </citation>
    <scope>NUCLEOTIDE SEQUENCE [LARGE SCALE GENOMIC DNA]</scope>
    <source>
        <strain evidence="7 8">CBS 116634</strain>
    </source>
</reference>
<evidence type="ECO:0000313" key="8">
    <source>
        <dbReference type="Proteomes" id="UP000073492"/>
    </source>
</evidence>
<name>A0A139IBC0_9PEZI</name>
<dbReference type="OrthoDB" id="10250730at2759"/>
<evidence type="ECO:0000256" key="5">
    <source>
        <dbReference type="ARBA" id="ARBA00022833"/>
    </source>
</evidence>
<keyword evidence="4" id="KW-0378">Hydrolase</keyword>
<dbReference type="InterPro" id="IPR036866">
    <property type="entry name" value="RibonucZ/Hydroxyglut_hydro"/>
</dbReference>
<dbReference type="InterPro" id="IPR051013">
    <property type="entry name" value="MBL_superfamily_lactonases"/>
</dbReference>
<dbReference type="STRING" id="113226.A0A139IBC0"/>
<gene>
    <name evidence="7" type="ORF">AC579_5196</name>
</gene>
<feature type="domain" description="Metallo-beta-lactamase" evidence="6">
    <location>
        <begin position="148"/>
        <end position="327"/>
    </location>
</feature>
<keyword evidence="3" id="KW-0479">Metal-binding</keyword>
<dbReference type="PANTHER" id="PTHR42978">
    <property type="entry name" value="QUORUM-QUENCHING LACTONASE YTNP-RELATED-RELATED"/>
    <property type="match status" value="1"/>
</dbReference>
<keyword evidence="8" id="KW-1185">Reference proteome</keyword>